<protein>
    <submittedName>
        <fullName evidence="3">Glycoside hydrolase family 78 protein</fullName>
    </submittedName>
</protein>
<dbReference type="InterPro" id="IPR035396">
    <property type="entry name" value="Bac_rhamnosid6H"/>
</dbReference>
<feature type="signal peptide" evidence="1">
    <location>
        <begin position="1"/>
        <end position="23"/>
    </location>
</feature>
<sequence length="614" mass="66034">MILCNELLGTVSALLAFIQGVKSANASWKKYVRTPNSRIVLPVHIPSTAGNVSNADALLTPSGEYAILSRATNDFTAPTIVVGFSLNVVGFPWCETGLFGTTEYLTKISDFTRSDNGDTITPGTDQHAVPAKPSTWIDVHGCANGNEIQVCADGLHDFRYLKIYLDALDSDVPYTSSSGQVYIDSISLNYTAFLGTLETFTGWFECSDAELTQYWYDAAYTNDMNIDTFLADYVIIDGAKRDRDPYVGDLAVSARSLYHTHNKSIAVRNILADLADHQRSDGWIPPASIYDYFLHTGDTSYILTHYPVLEKLLNSWYPSVTNTTINLLLKGTSLTVDTSSYGDYAFLPRNGSITYYNALYTLALRNAAAIATYLNHTSSAPTWSTRANSVADAINTQLWDLAASAYFDLRLHSQPPESVSGLSHWSQSASFPYGNAFYDSDALGAGFSSRVYAFISYFEISARFAANASASAVDEIKRLYGWMSVNDPGVTIMKGGFTSCAHGRSTGVLVVLTEYVLGVTATGVGLNEWSVRPVVVAGMEGARGLVPTLGGGLSVSWTAGRDGLEFEAMADAPVGTQGVVGVPVGLGFLGVNVTVDGTVAWEGGKSGKHTVSVA</sequence>
<reference evidence="3 4" key="1">
    <citation type="journal article" date="2016" name="Nat. Commun.">
        <title>Ectomycorrhizal ecology is imprinted in the genome of the dominant symbiotic fungus Cenococcum geophilum.</title>
        <authorList>
            <consortium name="DOE Joint Genome Institute"/>
            <person name="Peter M."/>
            <person name="Kohler A."/>
            <person name="Ohm R.A."/>
            <person name="Kuo A."/>
            <person name="Krutzmann J."/>
            <person name="Morin E."/>
            <person name="Arend M."/>
            <person name="Barry K.W."/>
            <person name="Binder M."/>
            <person name="Choi C."/>
            <person name="Clum A."/>
            <person name="Copeland A."/>
            <person name="Grisel N."/>
            <person name="Haridas S."/>
            <person name="Kipfer T."/>
            <person name="LaButti K."/>
            <person name="Lindquist E."/>
            <person name="Lipzen A."/>
            <person name="Maire R."/>
            <person name="Meier B."/>
            <person name="Mihaltcheva S."/>
            <person name="Molinier V."/>
            <person name="Murat C."/>
            <person name="Poggeler S."/>
            <person name="Quandt C.A."/>
            <person name="Sperisen C."/>
            <person name="Tritt A."/>
            <person name="Tisserant E."/>
            <person name="Crous P.W."/>
            <person name="Henrissat B."/>
            <person name="Nehls U."/>
            <person name="Egli S."/>
            <person name="Spatafora J.W."/>
            <person name="Grigoriev I.V."/>
            <person name="Martin F.M."/>
        </authorList>
    </citation>
    <scope>NUCLEOTIDE SEQUENCE [LARGE SCALE GENOMIC DNA]</scope>
    <source>
        <strain evidence="3 4">CBS 459.81</strain>
    </source>
</reference>
<keyword evidence="3" id="KW-0378">Hydrolase</keyword>
<dbReference type="GO" id="GO:0005975">
    <property type="term" value="P:carbohydrate metabolic process"/>
    <property type="evidence" value="ECO:0007669"/>
    <property type="project" value="InterPro"/>
</dbReference>
<dbReference type="GO" id="GO:0016787">
    <property type="term" value="F:hydrolase activity"/>
    <property type="evidence" value="ECO:0007669"/>
    <property type="project" value="UniProtKB-KW"/>
</dbReference>
<dbReference type="InterPro" id="IPR012341">
    <property type="entry name" value="6hp_glycosidase-like_sf"/>
</dbReference>
<dbReference type="OrthoDB" id="10036721at2759"/>
<evidence type="ECO:0000313" key="3">
    <source>
        <dbReference type="EMBL" id="OCK83717.1"/>
    </source>
</evidence>
<evidence type="ECO:0000256" key="1">
    <source>
        <dbReference type="SAM" id="SignalP"/>
    </source>
</evidence>
<gene>
    <name evidence="3" type="ORF">K432DRAFT_432703</name>
</gene>
<dbReference type="Gene3D" id="1.50.10.10">
    <property type="match status" value="1"/>
</dbReference>
<evidence type="ECO:0000259" key="2">
    <source>
        <dbReference type="Pfam" id="PF17389"/>
    </source>
</evidence>
<dbReference type="Pfam" id="PF17389">
    <property type="entry name" value="Bac_rhamnosid6H"/>
    <property type="match status" value="1"/>
</dbReference>
<accession>A0A8E2JIM4</accession>
<keyword evidence="4" id="KW-1185">Reference proteome</keyword>
<organism evidence="3 4">
    <name type="scientific">Lepidopterella palustris CBS 459.81</name>
    <dbReference type="NCBI Taxonomy" id="1314670"/>
    <lineage>
        <taxon>Eukaryota</taxon>
        <taxon>Fungi</taxon>
        <taxon>Dikarya</taxon>
        <taxon>Ascomycota</taxon>
        <taxon>Pezizomycotina</taxon>
        <taxon>Dothideomycetes</taxon>
        <taxon>Pleosporomycetidae</taxon>
        <taxon>Mytilinidiales</taxon>
        <taxon>Argynnaceae</taxon>
        <taxon>Lepidopterella</taxon>
    </lineage>
</organism>
<dbReference type="EMBL" id="KV744854">
    <property type="protein sequence ID" value="OCK83717.1"/>
    <property type="molecule type" value="Genomic_DNA"/>
</dbReference>
<dbReference type="Gene3D" id="2.60.420.10">
    <property type="entry name" value="Maltose phosphorylase, domain 3"/>
    <property type="match status" value="1"/>
</dbReference>
<dbReference type="InterPro" id="IPR008928">
    <property type="entry name" value="6-hairpin_glycosidase_sf"/>
</dbReference>
<dbReference type="PANTHER" id="PTHR34987">
    <property type="entry name" value="C, PUTATIVE (AFU_ORTHOLOGUE AFUA_3G02880)-RELATED"/>
    <property type="match status" value="1"/>
</dbReference>
<dbReference type="PANTHER" id="PTHR34987:SF5">
    <property type="entry name" value="ALPHA-RHAMNOSIDASE"/>
    <property type="match status" value="1"/>
</dbReference>
<keyword evidence="1" id="KW-0732">Signal</keyword>
<name>A0A8E2JIM4_9PEZI</name>
<dbReference type="Proteomes" id="UP000250266">
    <property type="component" value="Unassembled WGS sequence"/>
</dbReference>
<dbReference type="AlphaFoldDB" id="A0A8E2JIM4"/>
<evidence type="ECO:0000313" key="4">
    <source>
        <dbReference type="Proteomes" id="UP000250266"/>
    </source>
</evidence>
<dbReference type="SUPFAM" id="SSF48208">
    <property type="entry name" value="Six-hairpin glycosidases"/>
    <property type="match status" value="1"/>
</dbReference>
<proteinExistence type="predicted"/>
<feature type="domain" description="Alpha-L-rhamnosidase six-hairpin glycosidase" evidence="2">
    <location>
        <begin position="201"/>
        <end position="400"/>
    </location>
</feature>
<feature type="chain" id="PRO_5034758191" evidence="1">
    <location>
        <begin position="24"/>
        <end position="614"/>
    </location>
</feature>